<dbReference type="InterPro" id="IPR015942">
    <property type="entry name" value="Asp/Glu/hydantoin_racemase"/>
</dbReference>
<dbReference type="InterPro" id="IPR033134">
    <property type="entry name" value="Asp/Glu_racemase_AS_2"/>
</dbReference>
<keyword evidence="4 7" id="KW-0573">Peptidoglycan synthesis</keyword>
<dbReference type="PANTHER" id="PTHR21198">
    <property type="entry name" value="GLUTAMATE RACEMASE"/>
    <property type="match status" value="1"/>
</dbReference>
<dbReference type="NCBIfam" id="TIGR00067">
    <property type="entry name" value="glut_race"/>
    <property type="match status" value="1"/>
</dbReference>
<dbReference type="Pfam" id="PF01177">
    <property type="entry name" value="Asp_Glu_race"/>
    <property type="match status" value="1"/>
</dbReference>
<comment type="function">
    <text evidence="7">Provides the (R)-glutamate required for cell wall biosynthesis.</text>
</comment>
<dbReference type="SUPFAM" id="SSF53681">
    <property type="entry name" value="Aspartate/glutamate racemase"/>
    <property type="match status" value="2"/>
</dbReference>
<dbReference type="EMBL" id="JAVDRF010000007">
    <property type="protein sequence ID" value="MDR6537681.1"/>
    <property type="molecule type" value="Genomic_DNA"/>
</dbReference>
<dbReference type="HAMAP" id="MF_00258">
    <property type="entry name" value="Glu_racemase"/>
    <property type="match status" value="1"/>
</dbReference>
<dbReference type="PANTHER" id="PTHR21198:SF2">
    <property type="entry name" value="GLUTAMATE RACEMASE"/>
    <property type="match status" value="1"/>
</dbReference>
<dbReference type="InterPro" id="IPR004391">
    <property type="entry name" value="Glu_race"/>
</dbReference>
<dbReference type="Proteomes" id="UP001184230">
    <property type="component" value="Unassembled WGS sequence"/>
</dbReference>
<evidence type="ECO:0000256" key="5">
    <source>
        <dbReference type="ARBA" id="ARBA00023235"/>
    </source>
</evidence>
<evidence type="ECO:0000256" key="2">
    <source>
        <dbReference type="ARBA" id="ARBA00013090"/>
    </source>
</evidence>
<evidence type="ECO:0000256" key="6">
    <source>
        <dbReference type="ARBA" id="ARBA00023316"/>
    </source>
</evidence>
<comment type="caution">
    <text evidence="8">The sequence shown here is derived from an EMBL/GenBank/DDBJ whole genome shotgun (WGS) entry which is preliminary data.</text>
</comment>
<dbReference type="PROSITE" id="PS00924">
    <property type="entry name" value="ASP_GLU_RACEMASE_2"/>
    <property type="match status" value="1"/>
</dbReference>
<comment type="similarity">
    <text evidence="7">Belongs to the aspartate/glutamate racemases family.</text>
</comment>
<evidence type="ECO:0000256" key="1">
    <source>
        <dbReference type="ARBA" id="ARBA00001602"/>
    </source>
</evidence>
<keyword evidence="6 7" id="KW-0961">Cell wall biogenesis/degradation</keyword>
<dbReference type="GO" id="GO:0008881">
    <property type="term" value="F:glutamate racemase activity"/>
    <property type="evidence" value="ECO:0007669"/>
    <property type="project" value="UniProtKB-EC"/>
</dbReference>
<feature type="binding site" evidence="7">
    <location>
        <begin position="10"/>
        <end position="11"/>
    </location>
    <ligand>
        <name>substrate</name>
    </ligand>
</feature>
<dbReference type="PROSITE" id="PS00923">
    <property type="entry name" value="ASP_GLU_RACEMASE_1"/>
    <property type="match status" value="1"/>
</dbReference>
<dbReference type="InterPro" id="IPR018187">
    <property type="entry name" value="Asp/Glu_racemase_AS_1"/>
</dbReference>
<dbReference type="Gene3D" id="3.40.50.1860">
    <property type="match status" value="2"/>
</dbReference>
<dbReference type="InterPro" id="IPR001920">
    <property type="entry name" value="Asp/Glu_race"/>
</dbReference>
<evidence type="ECO:0000313" key="9">
    <source>
        <dbReference type="Proteomes" id="UP001184230"/>
    </source>
</evidence>
<protein>
    <recommendedName>
        <fullName evidence="2 7">Glutamate racemase</fullName>
        <ecNumber evidence="2 7">5.1.1.3</ecNumber>
    </recommendedName>
</protein>
<feature type="active site" description="Proton donor/acceptor" evidence="7">
    <location>
        <position position="188"/>
    </location>
</feature>
<name>A0ABU1NGX9_9BURK</name>
<dbReference type="EC" id="5.1.1.3" evidence="2 7"/>
<evidence type="ECO:0000256" key="3">
    <source>
        <dbReference type="ARBA" id="ARBA00022960"/>
    </source>
</evidence>
<gene>
    <name evidence="7" type="primary">murI</name>
    <name evidence="8" type="ORF">J2739_003462</name>
</gene>
<proteinExistence type="inferred from homology"/>
<comment type="catalytic activity">
    <reaction evidence="1 7">
        <text>L-glutamate = D-glutamate</text>
        <dbReference type="Rhea" id="RHEA:12813"/>
        <dbReference type="ChEBI" id="CHEBI:29985"/>
        <dbReference type="ChEBI" id="CHEBI:29986"/>
        <dbReference type="EC" id="5.1.1.3"/>
    </reaction>
</comment>
<accession>A0ABU1NGX9</accession>
<feature type="binding site" evidence="7">
    <location>
        <begin position="189"/>
        <end position="190"/>
    </location>
    <ligand>
        <name>substrate</name>
    </ligand>
</feature>
<keyword evidence="3 7" id="KW-0133">Cell shape</keyword>
<reference evidence="8 9" key="1">
    <citation type="submission" date="2023-07" db="EMBL/GenBank/DDBJ databases">
        <title>Sorghum-associated microbial communities from plants grown in Nebraska, USA.</title>
        <authorList>
            <person name="Schachtman D."/>
        </authorList>
    </citation>
    <scope>NUCLEOTIDE SEQUENCE [LARGE SCALE GENOMIC DNA]</scope>
    <source>
        <strain evidence="8 9">DS1781</strain>
    </source>
</reference>
<organism evidence="8 9">
    <name type="scientific">Variovorax soli</name>
    <dbReference type="NCBI Taxonomy" id="376815"/>
    <lineage>
        <taxon>Bacteria</taxon>
        <taxon>Pseudomonadati</taxon>
        <taxon>Pseudomonadota</taxon>
        <taxon>Betaproteobacteria</taxon>
        <taxon>Burkholderiales</taxon>
        <taxon>Comamonadaceae</taxon>
        <taxon>Variovorax</taxon>
    </lineage>
</organism>
<keyword evidence="9" id="KW-1185">Reference proteome</keyword>
<feature type="binding site" evidence="7">
    <location>
        <begin position="42"/>
        <end position="43"/>
    </location>
    <ligand>
        <name>substrate</name>
    </ligand>
</feature>
<feature type="active site" description="Proton donor/acceptor" evidence="7">
    <location>
        <position position="74"/>
    </location>
</feature>
<feature type="binding site" evidence="7">
    <location>
        <begin position="75"/>
        <end position="76"/>
    </location>
    <ligand>
        <name>substrate</name>
    </ligand>
</feature>
<evidence type="ECO:0000256" key="7">
    <source>
        <dbReference type="HAMAP-Rule" id="MF_00258"/>
    </source>
</evidence>
<evidence type="ECO:0000256" key="4">
    <source>
        <dbReference type="ARBA" id="ARBA00022984"/>
    </source>
</evidence>
<comment type="pathway">
    <text evidence="7">Cell wall biogenesis; peptidoglycan biosynthesis.</text>
</comment>
<evidence type="ECO:0000313" key="8">
    <source>
        <dbReference type="EMBL" id="MDR6537681.1"/>
    </source>
</evidence>
<dbReference type="RefSeq" id="WP_309903778.1">
    <property type="nucleotide sequence ID" value="NZ_JAVDRF010000007.1"/>
</dbReference>
<keyword evidence="5 7" id="KW-0413">Isomerase</keyword>
<sequence>MSTSPIGVFDSGVGGLSVLNALREALPHERFVYFADAGHAPYGERGDDYVATRTRAVARYLLEVHRIKALVVACNTATAAAIHELRGEHRALPVVGVEPALKPAVAATRTGHIAVIATRVTLASRKFKALHASLAAQADFRIVPCDGLAGAIERGDVAGIAALSERYLREAGRFGSAPGDIDTLVLGCTHYPFIEAELRRHCGESVRFIDTGAPVALQTRRLLAEAGQLVAEGEGAVALLSSADPEALDAAAARWLSRPAGPATAAVA</sequence>